<evidence type="ECO:0000256" key="2">
    <source>
        <dbReference type="ARBA" id="ARBA00022729"/>
    </source>
</evidence>
<dbReference type="EMBL" id="JAXCLX010000001">
    <property type="protein sequence ID" value="MDY0871014.1"/>
    <property type="molecule type" value="Genomic_DNA"/>
</dbReference>
<dbReference type="InterPro" id="IPR007428">
    <property type="entry name" value="MlaA"/>
</dbReference>
<dbReference type="Pfam" id="PF04333">
    <property type="entry name" value="MlaA"/>
    <property type="match status" value="1"/>
</dbReference>
<evidence type="ECO:0000313" key="6">
    <source>
        <dbReference type="Proteomes" id="UP001271769"/>
    </source>
</evidence>
<evidence type="ECO:0000256" key="4">
    <source>
        <dbReference type="SAM" id="SignalP"/>
    </source>
</evidence>
<feature type="chain" id="PRO_5047298468" evidence="4">
    <location>
        <begin position="30"/>
        <end position="295"/>
    </location>
</feature>
<accession>A0ABU5DUP6</accession>
<evidence type="ECO:0000313" key="5">
    <source>
        <dbReference type="EMBL" id="MDY0871014.1"/>
    </source>
</evidence>
<dbReference type="Proteomes" id="UP001271769">
    <property type="component" value="Unassembled WGS sequence"/>
</dbReference>
<dbReference type="PROSITE" id="PS51257">
    <property type="entry name" value="PROKAR_LIPOPROTEIN"/>
    <property type="match status" value="1"/>
</dbReference>
<organism evidence="5 6">
    <name type="scientific">Dongia rigui</name>
    <dbReference type="NCBI Taxonomy" id="940149"/>
    <lineage>
        <taxon>Bacteria</taxon>
        <taxon>Pseudomonadati</taxon>
        <taxon>Pseudomonadota</taxon>
        <taxon>Alphaproteobacteria</taxon>
        <taxon>Rhodospirillales</taxon>
        <taxon>Dongiaceae</taxon>
        <taxon>Dongia</taxon>
    </lineage>
</organism>
<dbReference type="PRINTS" id="PR01805">
    <property type="entry name" value="VACJLIPOPROT"/>
</dbReference>
<proteinExistence type="inferred from homology"/>
<dbReference type="PANTHER" id="PTHR30035">
    <property type="entry name" value="LIPOPROTEIN VACJ-RELATED"/>
    <property type="match status" value="1"/>
</dbReference>
<comment type="caution">
    <text evidence="5">The sequence shown here is derived from an EMBL/GenBank/DDBJ whole genome shotgun (WGS) entry which is preliminary data.</text>
</comment>
<evidence type="ECO:0000256" key="3">
    <source>
        <dbReference type="SAM" id="MobiDB-lite"/>
    </source>
</evidence>
<dbReference type="PANTHER" id="PTHR30035:SF3">
    <property type="entry name" value="INTERMEMBRANE PHOSPHOLIPID TRANSPORT SYSTEM LIPOPROTEIN MLAA"/>
    <property type="match status" value="1"/>
</dbReference>
<dbReference type="RefSeq" id="WP_320499383.1">
    <property type="nucleotide sequence ID" value="NZ_JAXCLX010000001.1"/>
</dbReference>
<name>A0ABU5DUP6_9PROT</name>
<feature type="signal peptide" evidence="4">
    <location>
        <begin position="1"/>
        <end position="29"/>
    </location>
</feature>
<keyword evidence="2 4" id="KW-0732">Signal</keyword>
<feature type="region of interest" description="Disordered" evidence="3">
    <location>
        <begin position="242"/>
        <end position="295"/>
    </location>
</feature>
<sequence>MFKVMNFTKTTLAVTSVALGLLASGCATPPDPSDEAAVQAFNEANDPLEPMNRYFFEVNHGLDELLVKPFAGYYNIALPDPAKDGIRNFLRNLHAPVILANDLFQGEGGRAGTTASRFLINSTLGIGGILDAASWFGINYHDEDFGQTLAVWGSGEGIYLHLPLLGPSNPRDVGGKLVDYVLDPLTWVGYVYNVSWINTTRFAVEGIDTRARNLETIAELQKGSVDFYATIRSLYRQHRNDAIKNGEDPDAAVSKVTSEEMIPEDGAELPSVLLQPQPSAATQVPAGGDQLSEAN</sequence>
<evidence type="ECO:0000256" key="1">
    <source>
        <dbReference type="ARBA" id="ARBA00010634"/>
    </source>
</evidence>
<keyword evidence="6" id="KW-1185">Reference proteome</keyword>
<keyword evidence="5" id="KW-0449">Lipoprotein</keyword>
<protein>
    <submittedName>
        <fullName evidence="5">VacJ family lipoprotein</fullName>
    </submittedName>
</protein>
<comment type="similarity">
    <text evidence="1">Belongs to the MlaA family.</text>
</comment>
<reference evidence="5 6" key="1">
    <citation type="journal article" date="2013" name="Antonie Van Leeuwenhoek">
        <title>Dongia rigui sp. nov., isolated from freshwater of a large wetland in Korea.</title>
        <authorList>
            <person name="Baik K.S."/>
            <person name="Hwang Y.M."/>
            <person name="Choi J.S."/>
            <person name="Kwon J."/>
            <person name="Seong C.N."/>
        </authorList>
    </citation>
    <scope>NUCLEOTIDE SEQUENCE [LARGE SCALE GENOMIC DNA]</scope>
    <source>
        <strain evidence="5 6">04SU4-P</strain>
    </source>
</reference>
<gene>
    <name evidence="5" type="ORF">SMD31_03745</name>
</gene>